<evidence type="ECO:0000313" key="2">
    <source>
        <dbReference type="EMBL" id="MBI1756875.1"/>
    </source>
</evidence>
<comment type="caution">
    <text evidence="2">The sequence shown here is derived from an EMBL/GenBank/DDBJ whole genome shotgun (WGS) entry which is preliminary data.</text>
</comment>
<dbReference type="PANTHER" id="PTHR35525:SF3">
    <property type="entry name" value="BLL6575 PROTEIN"/>
    <property type="match status" value="1"/>
</dbReference>
<reference evidence="2" key="1">
    <citation type="submission" date="2020-07" db="EMBL/GenBank/DDBJ databases">
        <title>Huge and variable diversity of episymbiotic CPR bacteria and DPANN archaea in groundwater ecosystems.</title>
        <authorList>
            <person name="He C.Y."/>
            <person name="Keren R."/>
            <person name="Whittaker M."/>
            <person name="Farag I.F."/>
            <person name="Doudna J."/>
            <person name="Cate J.H.D."/>
            <person name="Banfield J.F."/>
        </authorList>
    </citation>
    <scope>NUCLEOTIDE SEQUENCE</scope>
    <source>
        <strain evidence="2">NC_groundwater_17_Pr7_B-0.1um_64_12</strain>
    </source>
</reference>
<dbReference type="SUPFAM" id="SSF160904">
    <property type="entry name" value="Jann2411-like"/>
    <property type="match status" value="1"/>
</dbReference>
<dbReference type="InterPro" id="IPR023286">
    <property type="entry name" value="ABATE_dom_sf"/>
</dbReference>
<dbReference type="PANTHER" id="PTHR35525">
    <property type="entry name" value="BLL6575 PROTEIN"/>
    <property type="match status" value="1"/>
</dbReference>
<dbReference type="EMBL" id="JACOSL010000041">
    <property type="protein sequence ID" value="MBI1756875.1"/>
    <property type="molecule type" value="Genomic_DNA"/>
</dbReference>
<dbReference type="Proteomes" id="UP000727962">
    <property type="component" value="Unassembled WGS sequence"/>
</dbReference>
<dbReference type="InterPro" id="IPR010852">
    <property type="entry name" value="ABATE"/>
</dbReference>
<dbReference type="AlphaFoldDB" id="A0A931LSW5"/>
<dbReference type="Gene3D" id="1.10.3300.10">
    <property type="entry name" value="Jann2411-like domain"/>
    <property type="match status" value="1"/>
</dbReference>
<dbReference type="InterPro" id="IPR021005">
    <property type="entry name" value="Znf_CGNR"/>
</dbReference>
<evidence type="ECO:0000259" key="1">
    <source>
        <dbReference type="Pfam" id="PF11706"/>
    </source>
</evidence>
<gene>
    <name evidence="2" type="ORF">HYR64_07200</name>
</gene>
<name>A0A931LSW5_FIMGI</name>
<sequence>MDFGPKLNPQSGALWPADDYAADKALGLDFANSLSWRGKPAPTEELPDPQAWLAWSREHGVLADCAIEPLQARAAAAPDEAAAALVRATAFREALYNLLSANCQQEAAKAKDRMLVQDVLARAMARLRFARHDGAWSFELCTDPLDWDSPLYGPALSAAQLLTSEYGPRVGVCGRPECLWLFLDLTKNHSRKWCSMQTCGNVVKARSCYARKKATRRTP</sequence>
<organism evidence="2 3">
    <name type="scientific">Fimbriimonas ginsengisoli</name>
    <dbReference type="NCBI Taxonomy" id="1005039"/>
    <lineage>
        <taxon>Bacteria</taxon>
        <taxon>Bacillati</taxon>
        <taxon>Armatimonadota</taxon>
        <taxon>Fimbriimonadia</taxon>
        <taxon>Fimbriimonadales</taxon>
        <taxon>Fimbriimonadaceae</taxon>
        <taxon>Fimbriimonas</taxon>
    </lineage>
</organism>
<feature type="domain" description="Zinc finger CGNR" evidence="1">
    <location>
        <begin position="169"/>
        <end position="212"/>
    </location>
</feature>
<accession>A0A931LSW5</accession>
<dbReference type="Pfam" id="PF07336">
    <property type="entry name" value="ABATE"/>
    <property type="match status" value="1"/>
</dbReference>
<proteinExistence type="predicted"/>
<protein>
    <submittedName>
        <fullName evidence="2">CGNR zinc finger domain-containing protein</fullName>
    </submittedName>
</protein>
<dbReference type="Pfam" id="PF11706">
    <property type="entry name" value="zf-CGNR"/>
    <property type="match status" value="1"/>
</dbReference>
<evidence type="ECO:0000313" key="3">
    <source>
        <dbReference type="Proteomes" id="UP000727962"/>
    </source>
</evidence>